<dbReference type="OrthoDB" id="9813820at2"/>
<reference evidence="3 4" key="1">
    <citation type="submission" date="2017-10" db="EMBL/GenBank/DDBJ databases">
        <title>Genomics of the genus Arcobacter.</title>
        <authorList>
            <person name="Perez-Cataluna A."/>
            <person name="Figueras M.J."/>
        </authorList>
    </citation>
    <scope>NUCLEOTIDE SEQUENCE [LARGE SCALE GENOMIC DNA]</scope>
    <source>
        <strain evidence="3 4">CECT 8987</strain>
    </source>
</reference>
<dbReference type="InterPro" id="IPR013766">
    <property type="entry name" value="Thioredoxin_domain"/>
</dbReference>
<dbReference type="SUPFAM" id="SSF52833">
    <property type="entry name" value="Thioredoxin-like"/>
    <property type="match status" value="1"/>
</dbReference>
<dbReference type="GO" id="GO:0016209">
    <property type="term" value="F:antioxidant activity"/>
    <property type="evidence" value="ECO:0007669"/>
    <property type="project" value="InterPro"/>
</dbReference>
<proteinExistence type="predicted"/>
<dbReference type="EMBL" id="PDKN01000002">
    <property type="protein sequence ID" value="RXJ59991.1"/>
    <property type="molecule type" value="Genomic_DNA"/>
</dbReference>
<dbReference type="PROSITE" id="PS51352">
    <property type="entry name" value="THIOREDOXIN_2"/>
    <property type="match status" value="1"/>
</dbReference>
<dbReference type="InterPro" id="IPR036249">
    <property type="entry name" value="Thioredoxin-like_sf"/>
</dbReference>
<evidence type="ECO:0000313" key="4">
    <source>
        <dbReference type="Proteomes" id="UP000290657"/>
    </source>
</evidence>
<organism evidence="3 4">
    <name type="scientific">Candidatus Marinarcus aquaticus</name>
    <dbReference type="NCBI Taxonomy" id="2044504"/>
    <lineage>
        <taxon>Bacteria</taxon>
        <taxon>Pseudomonadati</taxon>
        <taxon>Campylobacterota</taxon>
        <taxon>Epsilonproteobacteria</taxon>
        <taxon>Campylobacterales</taxon>
        <taxon>Arcobacteraceae</taxon>
        <taxon>Candidatus Marinarcus</taxon>
    </lineage>
</organism>
<dbReference type="AlphaFoldDB" id="A0A4Q0XVU5"/>
<dbReference type="Pfam" id="PF00578">
    <property type="entry name" value="AhpC-TSA"/>
    <property type="match status" value="1"/>
</dbReference>
<dbReference type="GO" id="GO:0016491">
    <property type="term" value="F:oxidoreductase activity"/>
    <property type="evidence" value="ECO:0007669"/>
    <property type="project" value="InterPro"/>
</dbReference>
<dbReference type="PANTHER" id="PTHR42852">
    <property type="entry name" value="THIOL:DISULFIDE INTERCHANGE PROTEIN DSBE"/>
    <property type="match status" value="1"/>
</dbReference>
<evidence type="ECO:0000313" key="3">
    <source>
        <dbReference type="EMBL" id="RXJ59991.1"/>
    </source>
</evidence>
<dbReference type="InterPro" id="IPR050553">
    <property type="entry name" value="Thioredoxin_ResA/DsbE_sf"/>
</dbReference>
<dbReference type="InterPro" id="IPR000866">
    <property type="entry name" value="AhpC/TSA"/>
</dbReference>
<accession>A0A4Q0XVU5</accession>
<gene>
    <name evidence="3" type="ORF">CRV04_02955</name>
</gene>
<feature type="domain" description="Thioredoxin" evidence="2">
    <location>
        <begin position="26"/>
        <end position="183"/>
    </location>
</feature>
<sequence length="185" mass="21058">MQFKNISFFVILSIIFLLTGCDSKDPEAIKNAIAKEQEPTVIELKTNNDQLISTTISKNKIIFSGQENKVVLLNFFATWCPPCKAEIPHLNRLRERYKEQFEVIGVLVEKSKTKEDMNAFIEEYEIQFPVTNHTTNFTLADAVGGVKSIPTMLLFDKNGTLIRKYIGIVPEEMLEIDIKKGLEAE</sequence>
<dbReference type="Proteomes" id="UP000290657">
    <property type="component" value="Unassembled WGS sequence"/>
</dbReference>
<protein>
    <submittedName>
        <fullName evidence="3">Thioredoxin</fullName>
    </submittedName>
</protein>
<keyword evidence="1" id="KW-0676">Redox-active center</keyword>
<dbReference type="PANTHER" id="PTHR42852:SF13">
    <property type="entry name" value="PROTEIN DIPZ"/>
    <property type="match status" value="1"/>
</dbReference>
<evidence type="ECO:0000256" key="1">
    <source>
        <dbReference type="ARBA" id="ARBA00023284"/>
    </source>
</evidence>
<dbReference type="InterPro" id="IPR017937">
    <property type="entry name" value="Thioredoxin_CS"/>
</dbReference>
<dbReference type="Gene3D" id="3.40.30.10">
    <property type="entry name" value="Glutaredoxin"/>
    <property type="match status" value="1"/>
</dbReference>
<name>A0A4Q0XVU5_9BACT</name>
<dbReference type="PRINTS" id="PR00421">
    <property type="entry name" value="THIOREDOXIN"/>
</dbReference>
<dbReference type="PROSITE" id="PS51257">
    <property type="entry name" value="PROKAR_LIPOPROTEIN"/>
    <property type="match status" value="1"/>
</dbReference>
<dbReference type="PROSITE" id="PS00194">
    <property type="entry name" value="THIOREDOXIN_1"/>
    <property type="match status" value="1"/>
</dbReference>
<evidence type="ECO:0000259" key="2">
    <source>
        <dbReference type="PROSITE" id="PS51352"/>
    </source>
</evidence>
<comment type="caution">
    <text evidence="3">The sequence shown here is derived from an EMBL/GenBank/DDBJ whole genome shotgun (WGS) entry which is preliminary data.</text>
</comment>
<dbReference type="CDD" id="cd02966">
    <property type="entry name" value="TlpA_like_family"/>
    <property type="match status" value="1"/>
</dbReference>
<keyword evidence="4" id="KW-1185">Reference proteome</keyword>
<dbReference type="RefSeq" id="WP_128995235.1">
    <property type="nucleotide sequence ID" value="NZ_PDKN01000002.1"/>
</dbReference>